<evidence type="ECO:0000313" key="3">
    <source>
        <dbReference type="EMBL" id="WQB98666.1"/>
    </source>
</evidence>
<dbReference type="EMBL" id="CP139858">
    <property type="protein sequence ID" value="WQB98666.1"/>
    <property type="molecule type" value="Genomic_DNA"/>
</dbReference>
<sequence>MRELILQAALRMAATRPVKYPLVTSEPGSLANNCFEVTFSENPEPHVWTFRFRSMEGSDARGDYFASFGVPGVTRTFTIAELVPQRFRAIHHYRGLRPEFNTPLGFLVATFFHVPFLLRHFNRVAQFLYNRRRLVRRDRIRVLRLFLENTVRKRDYTISEISLLTTLYGKRWYRHSQRDALLAYYALVLDSLVVSKDLDKHHGGYRLSPKGIETLDKYEDDSQRHHDNTRIQWILATLTGLLAFTAVAQIAITIWVEVHPDPIRPPRPAGANQLVYPSLPPELEGSRTESDF</sequence>
<organism evidence="3 4">
    <name type="scientific">Mesorhizobium huakuii</name>
    <dbReference type="NCBI Taxonomy" id="28104"/>
    <lineage>
        <taxon>Bacteria</taxon>
        <taxon>Pseudomonadati</taxon>
        <taxon>Pseudomonadota</taxon>
        <taxon>Alphaproteobacteria</taxon>
        <taxon>Hyphomicrobiales</taxon>
        <taxon>Phyllobacteriaceae</taxon>
        <taxon>Mesorhizobium</taxon>
    </lineage>
</organism>
<name>A0ABZ0VPS8_9HYPH</name>
<evidence type="ECO:0008006" key="5">
    <source>
        <dbReference type="Google" id="ProtNLM"/>
    </source>
</evidence>
<evidence type="ECO:0000256" key="1">
    <source>
        <dbReference type="SAM" id="MobiDB-lite"/>
    </source>
</evidence>
<dbReference type="RefSeq" id="WP_322418900.1">
    <property type="nucleotide sequence ID" value="NZ_CP139858.1"/>
</dbReference>
<dbReference type="Proteomes" id="UP001322481">
    <property type="component" value="Chromosome"/>
</dbReference>
<keyword evidence="2" id="KW-0472">Membrane</keyword>
<reference evidence="3 4" key="1">
    <citation type="submission" date="2023-11" db="EMBL/GenBank/DDBJ databases">
        <authorList>
            <person name="Panchal A.K."/>
            <person name="Meaney J.S."/>
            <person name="Karas B.J."/>
            <person name="diCenzo G.C."/>
        </authorList>
    </citation>
    <scope>NUCLEOTIDE SEQUENCE [LARGE SCALE GENOMIC DNA]</scope>
    <source>
        <strain evidence="3 4">NZP2235</strain>
    </source>
</reference>
<evidence type="ECO:0000256" key="2">
    <source>
        <dbReference type="SAM" id="Phobius"/>
    </source>
</evidence>
<evidence type="ECO:0000313" key="4">
    <source>
        <dbReference type="Proteomes" id="UP001322481"/>
    </source>
</evidence>
<keyword evidence="2" id="KW-1133">Transmembrane helix</keyword>
<feature type="region of interest" description="Disordered" evidence="1">
    <location>
        <begin position="269"/>
        <end position="292"/>
    </location>
</feature>
<feature type="transmembrane region" description="Helical" evidence="2">
    <location>
        <begin position="233"/>
        <end position="256"/>
    </location>
</feature>
<feature type="transmembrane region" description="Helical" evidence="2">
    <location>
        <begin position="104"/>
        <end position="122"/>
    </location>
</feature>
<keyword evidence="2" id="KW-0812">Transmembrane</keyword>
<proteinExistence type="predicted"/>
<keyword evidence="4" id="KW-1185">Reference proteome</keyword>
<gene>
    <name evidence="3" type="ORF">U0R22_002829</name>
</gene>
<protein>
    <recommendedName>
        <fullName evidence="5">DUF2207 domain-containing protein</fullName>
    </recommendedName>
</protein>
<accession>A0ABZ0VPS8</accession>